<reference evidence="1 2" key="1">
    <citation type="journal article" date="2018" name="Biotechnol. Biofuels">
        <title>Integrative visual omics of the white-rot fungus Polyporus brumalis exposes the biotechnological potential of its oxidative enzymes for delignifying raw plant biomass.</title>
        <authorList>
            <person name="Miyauchi S."/>
            <person name="Rancon A."/>
            <person name="Drula E."/>
            <person name="Hage H."/>
            <person name="Chaduli D."/>
            <person name="Favel A."/>
            <person name="Grisel S."/>
            <person name="Henrissat B."/>
            <person name="Herpoel-Gimbert I."/>
            <person name="Ruiz-Duenas F.J."/>
            <person name="Chevret D."/>
            <person name="Hainaut M."/>
            <person name="Lin J."/>
            <person name="Wang M."/>
            <person name="Pangilinan J."/>
            <person name="Lipzen A."/>
            <person name="Lesage-Meessen L."/>
            <person name="Navarro D."/>
            <person name="Riley R."/>
            <person name="Grigoriev I.V."/>
            <person name="Zhou S."/>
            <person name="Raouche S."/>
            <person name="Rosso M.N."/>
        </authorList>
    </citation>
    <scope>NUCLEOTIDE SEQUENCE [LARGE SCALE GENOMIC DNA]</scope>
    <source>
        <strain evidence="1 2">BRFM 1820</strain>
    </source>
</reference>
<sequence>MATIPPTISGLAPLPVELLRLICDAADRSGLYSIALSSRTFNEIATPLLYSAIDLRRVHAIYACVRTLTSAPAKTAMNRDLASFVETFALHDPDAKFGPSTFQSRHLSVMHCRLADAVSRMRRLRSITCRIGITLALRFLPTLASGALPFLNAIDMWVRVPSPFMGTWDSEVEVAPVAVEVRALTTLKMNWDYTPPELFRSLLCSILVASHERLRSLAIRDSADVLNAAWLSIPSFPALEDLDISPALLTKPAFQDTSNIRRLTLPGIYRLELDSTALPNLQDITCFMVHLDAFLPDQTEHRRPISAVTFNHVRYETSRPGGHSATEDRSLPYNWCEIRAAIRAVRFSGAPLLRFGFVVDELSADGLSSLVSLVKDLEYLLIVIQYTEAERMGEDDIFSLAEVLGSMPRLHTFLLSDVLLKKLPGPEGGPFKFAHDEDYQRRALAAYDQHSSSLRRVAFTTEFEWEKKEGGWHPWGHVADREVVSDGEDEE</sequence>
<name>A0A371CNN6_9APHY</name>
<organism evidence="1 2">
    <name type="scientific">Lentinus brumalis</name>
    <dbReference type="NCBI Taxonomy" id="2498619"/>
    <lineage>
        <taxon>Eukaryota</taxon>
        <taxon>Fungi</taxon>
        <taxon>Dikarya</taxon>
        <taxon>Basidiomycota</taxon>
        <taxon>Agaricomycotina</taxon>
        <taxon>Agaricomycetes</taxon>
        <taxon>Polyporales</taxon>
        <taxon>Polyporaceae</taxon>
        <taxon>Lentinus</taxon>
    </lineage>
</organism>
<dbReference type="OrthoDB" id="2745207at2759"/>
<keyword evidence="2" id="KW-1185">Reference proteome</keyword>
<dbReference type="Proteomes" id="UP000256964">
    <property type="component" value="Unassembled WGS sequence"/>
</dbReference>
<proteinExistence type="predicted"/>
<dbReference type="AlphaFoldDB" id="A0A371CNN6"/>
<accession>A0A371CNN6</accession>
<evidence type="ECO:0000313" key="2">
    <source>
        <dbReference type="Proteomes" id="UP000256964"/>
    </source>
</evidence>
<protein>
    <recommendedName>
        <fullName evidence="3">F-box domain-containing protein</fullName>
    </recommendedName>
</protein>
<dbReference type="EMBL" id="KZ857498">
    <property type="protein sequence ID" value="RDX41910.1"/>
    <property type="molecule type" value="Genomic_DNA"/>
</dbReference>
<gene>
    <name evidence="1" type="ORF">OH76DRAFT_1489097</name>
</gene>
<evidence type="ECO:0000313" key="1">
    <source>
        <dbReference type="EMBL" id="RDX41910.1"/>
    </source>
</evidence>
<evidence type="ECO:0008006" key="3">
    <source>
        <dbReference type="Google" id="ProtNLM"/>
    </source>
</evidence>